<accession>A0A4Y2B026</accession>
<dbReference type="InterPro" id="IPR025398">
    <property type="entry name" value="DUF4371"/>
</dbReference>
<dbReference type="PANTHER" id="PTHR45749:SF28">
    <property type="entry name" value="ZINC FINGER MYM-TYPE PROTEIN 1-LIKE-RELATED"/>
    <property type="match status" value="1"/>
</dbReference>
<dbReference type="AlphaFoldDB" id="A0A4Y2B026"/>
<feature type="domain" description="DUF4371" evidence="1">
    <location>
        <begin position="147"/>
        <end position="327"/>
    </location>
</feature>
<dbReference type="Proteomes" id="UP000499080">
    <property type="component" value="Unassembled WGS sequence"/>
</dbReference>
<comment type="caution">
    <text evidence="2">The sequence shown here is derived from an EMBL/GenBank/DDBJ whole genome shotgun (WGS) entry which is preliminary data.</text>
</comment>
<dbReference type="OrthoDB" id="6437344at2759"/>
<evidence type="ECO:0000313" key="2">
    <source>
        <dbReference type="EMBL" id="GBL85413.1"/>
    </source>
</evidence>
<name>A0A4Y2B026_ARAVE</name>
<organism evidence="2 3">
    <name type="scientific">Araneus ventricosus</name>
    <name type="common">Orbweaver spider</name>
    <name type="synonym">Epeira ventricosa</name>
    <dbReference type="NCBI Taxonomy" id="182803"/>
    <lineage>
        <taxon>Eukaryota</taxon>
        <taxon>Metazoa</taxon>
        <taxon>Ecdysozoa</taxon>
        <taxon>Arthropoda</taxon>
        <taxon>Chelicerata</taxon>
        <taxon>Arachnida</taxon>
        <taxon>Araneae</taxon>
        <taxon>Araneomorphae</taxon>
        <taxon>Entelegynae</taxon>
        <taxon>Araneoidea</taxon>
        <taxon>Araneidae</taxon>
        <taxon>Araneus</taxon>
    </lineage>
</organism>
<sequence length="344" mass="38688">MALCKISVSVLKQLHFSTLCLEQKIELKLLRPTPLLNLIQVTKCKTRDFKRKFKSDLCEKCSWICGCESTNRLFCFPCLLLAKQNGDSSWVSYGVADLSHLTQKIKKHECSQSHLNSILEFNLLGKVDVRQQLDIAFRSNVKRHNEKVTKNRYVLTKIIDCILFCGAFELALRGHDEREDLLNTGVFRGPINFSAELDSSLKDHLTSATIFKGTSKEIQHDLLDCMLTVCQNHIKGEISEASFVSVIADETTDVIINLPIGCRFRYVLSNGQPVERFWGFTNPTGNDAKYLNSSIAECIQASLEKVVAKPEKLISQSYDGTNVMSDQHAGVQSSFINGVQAFIQ</sequence>
<gene>
    <name evidence="2" type="ORF">AVEN_34602_1</name>
</gene>
<evidence type="ECO:0000313" key="3">
    <source>
        <dbReference type="Proteomes" id="UP000499080"/>
    </source>
</evidence>
<reference evidence="2 3" key="1">
    <citation type="journal article" date="2019" name="Sci. Rep.">
        <title>Orb-weaving spider Araneus ventricosus genome elucidates the spidroin gene catalogue.</title>
        <authorList>
            <person name="Kono N."/>
            <person name="Nakamura H."/>
            <person name="Ohtoshi R."/>
            <person name="Moran D.A.P."/>
            <person name="Shinohara A."/>
            <person name="Yoshida Y."/>
            <person name="Fujiwara M."/>
            <person name="Mori M."/>
            <person name="Tomita M."/>
            <person name="Arakawa K."/>
        </authorList>
    </citation>
    <scope>NUCLEOTIDE SEQUENCE [LARGE SCALE GENOMIC DNA]</scope>
</reference>
<dbReference type="Pfam" id="PF14291">
    <property type="entry name" value="DUF4371"/>
    <property type="match status" value="1"/>
</dbReference>
<evidence type="ECO:0000259" key="1">
    <source>
        <dbReference type="Pfam" id="PF14291"/>
    </source>
</evidence>
<proteinExistence type="predicted"/>
<keyword evidence="3" id="KW-1185">Reference proteome</keyword>
<protein>
    <recommendedName>
        <fullName evidence="1">DUF4371 domain-containing protein</fullName>
    </recommendedName>
</protein>
<dbReference type="PANTHER" id="PTHR45749">
    <property type="match status" value="1"/>
</dbReference>
<dbReference type="EMBL" id="BGPR01000043">
    <property type="protein sequence ID" value="GBL85413.1"/>
    <property type="molecule type" value="Genomic_DNA"/>
</dbReference>